<dbReference type="RefSeq" id="WP_344764631.1">
    <property type="nucleotide sequence ID" value="NZ_BAABAK010000003.1"/>
</dbReference>
<dbReference type="Proteomes" id="UP001501081">
    <property type="component" value="Unassembled WGS sequence"/>
</dbReference>
<feature type="signal peptide" evidence="1">
    <location>
        <begin position="1"/>
        <end position="18"/>
    </location>
</feature>
<protein>
    <submittedName>
        <fullName evidence="2">Uncharacterized protein</fullName>
    </submittedName>
</protein>
<evidence type="ECO:0000313" key="3">
    <source>
        <dbReference type="Proteomes" id="UP001501081"/>
    </source>
</evidence>
<reference evidence="3" key="1">
    <citation type="journal article" date="2019" name="Int. J. Syst. Evol. Microbiol.">
        <title>The Global Catalogue of Microorganisms (GCM) 10K type strain sequencing project: providing services to taxonomists for standard genome sequencing and annotation.</title>
        <authorList>
            <consortium name="The Broad Institute Genomics Platform"/>
            <consortium name="The Broad Institute Genome Sequencing Center for Infectious Disease"/>
            <person name="Wu L."/>
            <person name="Ma J."/>
        </authorList>
    </citation>
    <scope>NUCLEOTIDE SEQUENCE [LARGE SCALE GENOMIC DNA]</scope>
    <source>
        <strain evidence="3">JCM 17338</strain>
    </source>
</reference>
<evidence type="ECO:0000313" key="2">
    <source>
        <dbReference type="EMBL" id="GAA3953765.1"/>
    </source>
</evidence>
<feature type="chain" id="PRO_5046377427" evidence="1">
    <location>
        <begin position="19"/>
        <end position="218"/>
    </location>
</feature>
<sequence>MKTLASLLLSLICFSVFAQKSDSTRIRKTAIGYNLIEESTELKSKPHVKNGSAEVFLHKKLVATGLYKDNERVGRWRFFNRDSISQVYDYKSKKIEYNVPDTTLAYNIDSLNQGDKVSYPIKIGIMNNLYWYLASTAKVPDELKQIKGEYQVTFVISISKFGKITKQEVNYKSNNISKSYELVDQTHGYKDFEFSPAIANGNAVDSQMILKVRVRIGH</sequence>
<keyword evidence="3" id="KW-1185">Reference proteome</keyword>
<organism evidence="2 3">
    <name type="scientific">Pedobacter ginsengiterrae</name>
    <dbReference type="NCBI Taxonomy" id="871696"/>
    <lineage>
        <taxon>Bacteria</taxon>
        <taxon>Pseudomonadati</taxon>
        <taxon>Bacteroidota</taxon>
        <taxon>Sphingobacteriia</taxon>
        <taxon>Sphingobacteriales</taxon>
        <taxon>Sphingobacteriaceae</taxon>
        <taxon>Pedobacter</taxon>
    </lineage>
</organism>
<proteinExistence type="predicted"/>
<gene>
    <name evidence="2" type="ORF">GCM10022246_04750</name>
</gene>
<keyword evidence="1" id="KW-0732">Signal</keyword>
<evidence type="ECO:0000256" key="1">
    <source>
        <dbReference type="SAM" id="SignalP"/>
    </source>
</evidence>
<dbReference type="EMBL" id="BAABAK010000003">
    <property type="protein sequence ID" value="GAA3953765.1"/>
    <property type="molecule type" value="Genomic_DNA"/>
</dbReference>
<name>A0ABP7NU09_9SPHI</name>
<comment type="caution">
    <text evidence="2">The sequence shown here is derived from an EMBL/GenBank/DDBJ whole genome shotgun (WGS) entry which is preliminary data.</text>
</comment>
<accession>A0ABP7NU09</accession>